<feature type="signal peptide" evidence="2">
    <location>
        <begin position="1"/>
        <end position="19"/>
    </location>
</feature>
<proteinExistence type="predicted"/>
<dbReference type="AlphaFoldDB" id="A0AAW1SN62"/>
<evidence type="ECO:0000313" key="3">
    <source>
        <dbReference type="EMBL" id="KAK9847481.1"/>
    </source>
</evidence>
<keyword evidence="1" id="KW-0472">Membrane</keyword>
<feature type="transmembrane region" description="Helical" evidence="1">
    <location>
        <begin position="289"/>
        <end position="312"/>
    </location>
</feature>
<keyword evidence="1" id="KW-0812">Transmembrane</keyword>
<feature type="chain" id="PRO_5043542208" evidence="2">
    <location>
        <begin position="20"/>
        <end position="323"/>
    </location>
</feature>
<sequence length="323" mass="35462">MKFACLLVTVVWLSQDLACRPTLAAESQPTLELKPDPDSLLELTHWTTHGFQEAGIHQAPDKAVFELAPEDLTISEALNGSSLSSTVVFVTSKEPPQRRKQDQPFVTIISNDGSIALNASNSLPVTTLNKAVTFLEGISGRRLYPYRLIASSASALNTGKAPYVIYDVSRGEVHISKRFVQSWADFPEQLNGTLHNLVYKVFGDFQMEFKKKANPHSSDWMGDLVGVATAAISSGLMAAVRSKPPVWFCFVCPIVLGEFFPFFFNLGLGHIAQLICERYKLPDEECLDLWLGAVALALVLSLSSVVAIISICRIRECAKPIFG</sequence>
<dbReference type="Proteomes" id="UP001485043">
    <property type="component" value="Unassembled WGS sequence"/>
</dbReference>
<reference evidence="3 4" key="1">
    <citation type="journal article" date="2024" name="Nat. Commun.">
        <title>Phylogenomics reveals the evolutionary origins of lichenization in chlorophyte algae.</title>
        <authorList>
            <person name="Puginier C."/>
            <person name="Libourel C."/>
            <person name="Otte J."/>
            <person name="Skaloud P."/>
            <person name="Haon M."/>
            <person name="Grisel S."/>
            <person name="Petersen M."/>
            <person name="Berrin J.G."/>
            <person name="Delaux P.M."/>
            <person name="Dal Grande F."/>
            <person name="Keller J."/>
        </authorList>
    </citation>
    <scope>NUCLEOTIDE SEQUENCE [LARGE SCALE GENOMIC DNA]</scope>
    <source>
        <strain evidence="3 4">SAG 2523</strain>
    </source>
</reference>
<evidence type="ECO:0000256" key="1">
    <source>
        <dbReference type="SAM" id="Phobius"/>
    </source>
</evidence>
<gene>
    <name evidence="3" type="ORF">WJX84_001929</name>
</gene>
<evidence type="ECO:0000256" key="2">
    <source>
        <dbReference type="SAM" id="SignalP"/>
    </source>
</evidence>
<keyword evidence="2" id="KW-0732">Signal</keyword>
<keyword evidence="1" id="KW-1133">Transmembrane helix</keyword>
<name>A0AAW1SN62_9CHLO</name>
<protein>
    <submittedName>
        <fullName evidence="3">Uncharacterized protein</fullName>
    </submittedName>
</protein>
<feature type="transmembrane region" description="Helical" evidence="1">
    <location>
        <begin position="247"/>
        <end position="269"/>
    </location>
</feature>
<evidence type="ECO:0000313" key="4">
    <source>
        <dbReference type="Proteomes" id="UP001485043"/>
    </source>
</evidence>
<keyword evidence="4" id="KW-1185">Reference proteome</keyword>
<accession>A0AAW1SN62</accession>
<comment type="caution">
    <text evidence="3">The sequence shown here is derived from an EMBL/GenBank/DDBJ whole genome shotgun (WGS) entry which is preliminary data.</text>
</comment>
<dbReference type="EMBL" id="JALJOV010001463">
    <property type="protein sequence ID" value="KAK9847481.1"/>
    <property type="molecule type" value="Genomic_DNA"/>
</dbReference>
<organism evidence="3 4">
    <name type="scientific">Apatococcus fuscideae</name>
    <dbReference type="NCBI Taxonomy" id="2026836"/>
    <lineage>
        <taxon>Eukaryota</taxon>
        <taxon>Viridiplantae</taxon>
        <taxon>Chlorophyta</taxon>
        <taxon>core chlorophytes</taxon>
        <taxon>Trebouxiophyceae</taxon>
        <taxon>Chlorellales</taxon>
        <taxon>Chlorellaceae</taxon>
        <taxon>Apatococcus</taxon>
    </lineage>
</organism>